<name>A0A226NG63_CALSU</name>
<evidence type="ECO:0000313" key="1">
    <source>
        <dbReference type="EMBL" id="OXB66613.1"/>
    </source>
</evidence>
<dbReference type="AlphaFoldDB" id="A0A226NG63"/>
<evidence type="ECO:0000313" key="2">
    <source>
        <dbReference type="Proteomes" id="UP000198323"/>
    </source>
</evidence>
<proteinExistence type="predicted"/>
<comment type="caution">
    <text evidence="1">The sequence shown here is derived from an EMBL/GenBank/DDBJ whole genome shotgun (WGS) entry which is preliminary data.</text>
</comment>
<dbReference type="Proteomes" id="UP000198323">
    <property type="component" value="Unassembled WGS sequence"/>
</dbReference>
<dbReference type="EMBL" id="MCFN01000058">
    <property type="protein sequence ID" value="OXB66613.1"/>
    <property type="molecule type" value="Genomic_DNA"/>
</dbReference>
<gene>
    <name evidence="1" type="ORF">ASZ78_013872</name>
</gene>
<dbReference type="STRING" id="9009.A0A226NG63"/>
<dbReference type="OrthoDB" id="1069523at2759"/>
<keyword evidence="2" id="KW-1185">Reference proteome</keyword>
<protein>
    <recommendedName>
        <fullName evidence="3">DEP domain-containing protein</fullName>
    </recommendedName>
</protein>
<sequence>MIQTFSHCVLCCAEEVDLDELLSTRLVSFLMDHQQEIFKVPTYLQVAVQDHIEYVKMAQVGGITEVWCKYPGEEICAILPTYSYCERITPQEFEEQRVSTSQAAVAELLENIIKDKNLSVKEKKKKLKQFQKEYPLIYQNRFPTTENEAVLFENKPTIKQPMLSIRKPKLRSLRS</sequence>
<organism evidence="1 2">
    <name type="scientific">Callipepla squamata</name>
    <name type="common">Scaled quail</name>
    <dbReference type="NCBI Taxonomy" id="9009"/>
    <lineage>
        <taxon>Eukaryota</taxon>
        <taxon>Metazoa</taxon>
        <taxon>Chordata</taxon>
        <taxon>Craniata</taxon>
        <taxon>Vertebrata</taxon>
        <taxon>Euteleostomi</taxon>
        <taxon>Archelosauria</taxon>
        <taxon>Archosauria</taxon>
        <taxon>Dinosauria</taxon>
        <taxon>Saurischia</taxon>
        <taxon>Theropoda</taxon>
        <taxon>Coelurosauria</taxon>
        <taxon>Aves</taxon>
        <taxon>Neognathae</taxon>
        <taxon>Galloanserae</taxon>
        <taxon>Galliformes</taxon>
        <taxon>Odontophoridae</taxon>
        <taxon>Callipepla</taxon>
    </lineage>
</organism>
<dbReference type="PANTHER" id="PTHR16206:SF12">
    <property type="entry name" value="DEP DOMAIN-CONTAINING PROTEIN 1A"/>
    <property type="match status" value="1"/>
</dbReference>
<accession>A0A226NG63</accession>
<dbReference type="PANTHER" id="PTHR16206">
    <property type="entry name" value="DEP DOMAIN-CONTAINING"/>
    <property type="match status" value="1"/>
</dbReference>
<dbReference type="GO" id="GO:0017053">
    <property type="term" value="C:transcription repressor complex"/>
    <property type="evidence" value="ECO:0007669"/>
    <property type="project" value="TreeGrafter"/>
</dbReference>
<dbReference type="GO" id="GO:0005634">
    <property type="term" value="C:nucleus"/>
    <property type="evidence" value="ECO:0007669"/>
    <property type="project" value="TreeGrafter"/>
</dbReference>
<reference evidence="1 2" key="1">
    <citation type="submission" date="2016-07" db="EMBL/GenBank/DDBJ databases">
        <title>Disparate Historic Effective Population Sizes Predicted by Modern Levels of Genome Diversity for the Scaled Quail (Callipepla squamata) and the Northern Bobwhite (Colinus virginianus): Inferences from First and Second Generation Draft Genome Assemblies for Sympatric New World Quail.</title>
        <authorList>
            <person name="Oldeschulte D.L."/>
            <person name="Halley Y.A."/>
            <person name="Bhattarai E.K."/>
            <person name="Brashear W.A."/>
            <person name="Hill J."/>
            <person name="Metz R.P."/>
            <person name="Johnson C.D."/>
            <person name="Rollins D."/>
            <person name="Peterson M.J."/>
            <person name="Bickhart D.M."/>
            <person name="Decker J.E."/>
            <person name="Seabury C.M."/>
        </authorList>
    </citation>
    <scope>NUCLEOTIDE SEQUENCE [LARGE SCALE GENOMIC DNA]</scope>
    <source>
        <strain evidence="1 2">Texas</strain>
        <tissue evidence="1">Leg muscle</tissue>
    </source>
</reference>
<evidence type="ECO:0008006" key="3">
    <source>
        <dbReference type="Google" id="ProtNLM"/>
    </source>
</evidence>